<keyword evidence="1" id="KW-0732">Signal</keyword>
<evidence type="ECO:0000313" key="3">
    <source>
        <dbReference type="Proteomes" id="UP000754883"/>
    </source>
</evidence>
<reference evidence="2 3" key="2">
    <citation type="submission" date="2021-10" db="EMBL/GenBank/DDBJ databases">
        <authorList>
            <person name="Piombo E."/>
        </authorList>
    </citation>
    <scope>NUCLEOTIDE SEQUENCE [LARGE SCALE GENOMIC DNA]</scope>
</reference>
<sequence>MHLIKALISIFALSGSIAAQHTEEGGLTRRQELTAAREELLVARDNYLAVRDRKAAGKTAGKSAPKTGGTSFNIPICPNRTIAYW</sequence>
<name>A0A9N9UWS4_9HYPO</name>
<dbReference type="EMBL" id="CABFNO020001563">
    <property type="protein sequence ID" value="CAH0002899.1"/>
    <property type="molecule type" value="Genomic_DNA"/>
</dbReference>
<dbReference type="OrthoDB" id="10521696at2759"/>
<accession>A0A9N9UWS4</accession>
<dbReference type="Proteomes" id="UP000754883">
    <property type="component" value="Unassembled WGS sequence"/>
</dbReference>
<reference evidence="3" key="1">
    <citation type="submission" date="2019-06" db="EMBL/GenBank/DDBJ databases">
        <authorList>
            <person name="Broberg M."/>
        </authorList>
    </citation>
    <scope>NUCLEOTIDE SEQUENCE [LARGE SCALE GENOMIC DNA]</scope>
</reference>
<comment type="caution">
    <text evidence="2">The sequence shown here is derived from an EMBL/GenBank/DDBJ whole genome shotgun (WGS) entry which is preliminary data.</text>
</comment>
<evidence type="ECO:0000313" key="2">
    <source>
        <dbReference type="EMBL" id="CAH0002899.1"/>
    </source>
</evidence>
<gene>
    <name evidence="2" type="ORF">CBYS24578_00011320</name>
</gene>
<feature type="chain" id="PRO_5040452854" evidence="1">
    <location>
        <begin position="20"/>
        <end position="85"/>
    </location>
</feature>
<keyword evidence="3" id="KW-1185">Reference proteome</keyword>
<proteinExistence type="predicted"/>
<organism evidence="2 3">
    <name type="scientific">Clonostachys byssicola</name>
    <dbReference type="NCBI Taxonomy" id="160290"/>
    <lineage>
        <taxon>Eukaryota</taxon>
        <taxon>Fungi</taxon>
        <taxon>Dikarya</taxon>
        <taxon>Ascomycota</taxon>
        <taxon>Pezizomycotina</taxon>
        <taxon>Sordariomycetes</taxon>
        <taxon>Hypocreomycetidae</taxon>
        <taxon>Hypocreales</taxon>
        <taxon>Bionectriaceae</taxon>
        <taxon>Clonostachys</taxon>
    </lineage>
</organism>
<dbReference type="AlphaFoldDB" id="A0A9N9UWS4"/>
<evidence type="ECO:0000256" key="1">
    <source>
        <dbReference type="SAM" id="SignalP"/>
    </source>
</evidence>
<feature type="signal peptide" evidence="1">
    <location>
        <begin position="1"/>
        <end position="19"/>
    </location>
</feature>
<protein>
    <submittedName>
        <fullName evidence="2">Uncharacterized protein</fullName>
    </submittedName>
</protein>